<dbReference type="Pfam" id="PF00392">
    <property type="entry name" value="GntR"/>
    <property type="match status" value="1"/>
</dbReference>
<gene>
    <name evidence="5" type="ORF">F7O44_12875</name>
</gene>
<dbReference type="GO" id="GO:0003677">
    <property type="term" value="F:DNA binding"/>
    <property type="evidence" value="ECO:0007669"/>
    <property type="project" value="UniProtKB-KW"/>
</dbReference>
<dbReference type="PROSITE" id="PS50949">
    <property type="entry name" value="HTH_GNTR"/>
    <property type="match status" value="1"/>
</dbReference>
<sequence length="241" mass="26806">MSSYGPATGTGSPERRSLSNDLAMAVATMIHDESLQPGDQLESVKTLAGRFQVAVPTMREALRRLEAMGGVNLRHGSGVYVGENVRRMVLPNPLSPKPTGDQLIELLEARRQIEPPIAALAATVRSPDGIDLLVDTLDEARRCISGHDDRLWLVNLNFHRTIATTGGNTILAEVLDSIVFIHAEEQREILRLHGDEERDFDEHRRITELIVDGDVNAARQAMEEHLDNVLRIVRERLSRES</sequence>
<feature type="domain" description="HTH gntR-type" evidence="4">
    <location>
        <begin position="16"/>
        <end position="84"/>
    </location>
</feature>
<evidence type="ECO:0000256" key="1">
    <source>
        <dbReference type="ARBA" id="ARBA00023015"/>
    </source>
</evidence>
<dbReference type="InterPro" id="IPR011711">
    <property type="entry name" value="GntR_C"/>
</dbReference>
<protein>
    <submittedName>
        <fullName evidence="5">FCD domain-containing protein</fullName>
    </submittedName>
</protein>
<dbReference type="SMART" id="SM00345">
    <property type="entry name" value="HTH_GNTR"/>
    <property type="match status" value="1"/>
</dbReference>
<dbReference type="InterPro" id="IPR008920">
    <property type="entry name" value="TF_FadR/GntR_C"/>
</dbReference>
<dbReference type="Gene3D" id="1.20.120.530">
    <property type="entry name" value="GntR ligand-binding domain-like"/>
    <property type="match status" value="1"/>
</dbReference>
<accession>A0A7K3M6B2</accession>
<keyword evidence="1" id="KW-0805">Transcription regulation</keyword>
<dbReference type="RefSeq" id="WP_162450670.1">
    <property type="nucleotide sequence ID" value="NZ_WLZY01000004.1"/>
</dbReference>
<evidence type="ECO:0000259" key="4">
    <source>
        <dbReference type="PROSITE" id="PS50949"/>
    </source>
</evidence>
<dbReference type="AlphaFoldDB" id="A0A7K3M6B2"/>
<dbReference type="SMART" id="SM00895">
    <property type="entry name" value="FCD"/>
    <property type="match status" value="1"/>
</dbReference>
<keyword evidence="3" id="KW-0804">Transcription</keyword>
<evidence type="ECO:0000256" key="3">
    <source>
        <dbReference type="ARBA" id="ARBA00023163"/>
    </source>
</evidence>
<dbReference type="PANTHER" id="PTHR43537">
    <property type="entry name" value="TRANSCRIPTIONAL REGULATOR, GNTR FAMILY"/>
    <property type="match status" value="1"/>
</dbReference>
<dbReference type="Proteomes" id="UP000460435">
    <property type="component" value="Unassembled WGS sequence"/>
</dbReference>
<reference evidence="5 6" key="1">
    <citation type="submission" date="2019-11" db="EMBL/GenBank/DDBJ databases">
        <authorList>
            <person name="Li X.-J."/>
            <person name="Feng X.-M."/>
        </authorList>
    </citation>
    <scope>NUCLEOTIDE SEQUENCE [LARGE SCALE GENOMIC DNA]</scope>
    <source>
        <strain evidence="5 6">XMNu-373</strain>
    </source>
</reference>
<dbReference type="SUPFAM" id="SSF46785">
    <property type="entry name" value="Winged helix' DNA-binding domain"/>
    <property type="match status" value="1"/>
</dbReference>
<dbReference type="Gene3D" id="1.10.10.10">
    <property type="entry name" value="Winged helix-like DNA-binding domain superfamily/Winged helix DNA-binding domain"/>
    <property type="match status" value="1"/>
</dbReference>
<dbReference type="PANTHER" id="PTHR43537:SF5">
    <property type="entry name" value="UXU OPERON TRANSCRIPTIONAL REGULATOR"/>
    <property type="match status" value="1"/>
</dbReference>
<evidence type="ECO:0000313" key="6">
    <source>
        <dbReference type="Proteomes" id="UP000460435"/>
    </source>
</evidence>
<dbReference type="InterPro" id="IPR036390">
    <property type="entry name" value="WH_DNA-bd_sf"/>
</dbReference>
<dbReference type="SUPFAM" id="SSF48008">
    <property type="entry name" value="GntR ligand-binding domain-like"/>
    <property type="match status" value="1"/>
</dbReference>
<proteinExistence type="predicted"/>
<organism evidence="5 6">
    <name type="scientific">Phytoactinopolyspora mesophila</name>
    <dbReference type="NCBI Taxonomy" id="2650750"/>
    <lineage>
        <taxon>Bacteria</taxon>
        <taxon>Bacillati</taxon>
        <taxon>Actinomycetota</taxon>
        <taxon>Actinomycetes</taxon>
        <taxon>Jiangellales</taxon>
        <taxon>Jiangellaceae</taxon>
        <taxon>Phytoactinopolyspora</taxon>
    </lineage>
</organism>
<evidence type="ECO:0000256" key="2">
    <source>
        <dbReference type="ARBA" id="ARBA00023125"/>
    </source>
</evidence>
<dbReference type="GO" id="GO:0003700">
    <property type="term" value="F:DNA-binding transcription factor activity"/>
    <property type="evidence" value="ECO:0007669"/>
    <property type="project" value="InterPro"/>
</dbReference>
<dbReference type="EMBL" id="WLZY01000004">
    <property type="protein sequence ID" value="NDL57968.1"/>
    <property type="molecule type" value="Genomic_DNA"/>
</dbReference>
<keyword evidence="6" id="KW-1185">Reference proteome</keyword>
<dbReference type="InterPro" id="IPR000524">
    <property type="entry name" value="Tscrpt_reg_HTH_GntR"/>
</dbReference>
<dbReference type="Pfam" id="PF07729">
    <property type="entry name" value="FCD"/>
    <property type="match status" value="1"/>
</dbReference>
<dbReference type="InterPro" id="IPR036388">
    <property type="entry name" value="WH-like_DNA-bd_sf"/>
</dbReference>
<name>A0A7K3M6B2_9ACTN</name>
<comment type="caution">
    <text evidence="5">The sequence shown here is derived from an EMBL/GenBank/DDBJ whole genome shotgun (WGS) entry which is preliminary data.</text>
</comment>
<keyword evidence="2" id="KW-0238">DNA-binding</keyword>
<evidence type="ECO:0000313" key="5">
    <source>
        <dbReference type="EMBL" id="NDL57968.1"/>
    </source>
</evidence>